<dbReference type="Proteomes" id="UP001345963">
    <property type="component" value="Unassembled WGS sequence"/>
</dbReference>
<organism evidence="1 2">
    <name type="scientific">Ataeniobius toweri</name>
    <dbReference type="NCBI Taxonomy" id="208326"/>
    <lineage>
        <taxon>Eukaryota</taxon>
        <taxon>Metazoa</taxon>
        <taxon>Chordata</taxon>
        <taxon>Craniata</taxon>
        <taxon>Vertebrata</taxon>
        <taxon>Euteleostomi</taxon>
        <taxon>Actinopterygii</taxon>
        <taxon>Neopterygii</taxon>
        <taxon>Teleostei</taxon>
        <taxon>Neoteleostei</taxon>
        <taxon>Acanthomorphata</taxon>
        <taxon>Ovalentaria</taxon>
        <taxon>Atherinomorphae</taxon>
        <taxon>Cyprinodontiformes</taxon>
        <taxon>Goodeidae</taxon>
        <taxon>Ataeniobius</taxon>
    </lineage>
</organism>
<evidence type="ECO:0000313" key="2">
    <source>
        <dbReference type="Proteomes" id="UP001345963"/>
    </source>
</evidence>
<dbReference type="EMBL" id="JAHUTI010001018">
    <property type="protein sequence ID" value="MED6232620.1"/>
    <property type="molecule type" value="Genomic_DNA"/>
</dbReference>
<proteinExistence type="predicted"/>
<sequence>MNIKEEKILILQHKQKSVSGVQKKTPLIKYHKCLQKKSSLLTSNAAATFGLKGVYRLHSSTLRLKESESGQHLGHCFCFSIHKMNENTNSVFKLFPRHVLETGLHEMDSPSPEAKGNFMLHHDLGEPQK</sequence>
<protein>
    <submittedName>
        <fullName evidence="1">Uncharacterized protein</fullName>
    </submittedName>
</protein>
<accession>A0ABU7A5B9</accession>
<reference evidence="1 2" key="1">
    <citation type="submission" date="2021-07" db="EMBL/GenBank/DDBJ databases">
        <authorList>
            <person name="Palmer J.M."/>
        </authorList>
    </citation>
    <scope>NUCLEOTIDE SEQUENCE [LARGE SCALE GENOMIC DNA]</scope>
    <source>
        <strain evidence="1 2">AT_MEX2019</strain>
        <tissue evidence="1">Muscle</tissue>
    </source>
</reference>
<evidence type="ECO:0000313" key="1">
    <source>
        <dbReference type="EMBL" id="MED6232620.1"/>
    </source>
</evidence>
<comment type="caution">
    <text evidence="1">The sequence shown here is derived from an EMBL/GenBank/DDBJ whole genome shotgun (WGS) entry which is preliminary data.</text>
</comment>
<keyword evidence="2" id="KW-1185">Reference proteome</keyword>
<gene>
    <name evidence="1" type="ORF">ATANTOWER_000203</name>
</gene>
<name>A0ABU7A5B9_9TELE</name>